<dbReference type="PANTHER" id="PTHR35369:SF2">
    <property type="entry name" value="BLR3025 PROTEIN"/>
    <property type="match status" value="1"/>
</dbReference>
<dbReference type="RefSeq" id="WP_343928239.1">
    <property type="nucleotide sequence ID" value="NZ_BAAAEN010000021.1"/>
</dbReference>
<evidence type="ECO:0000259" key="3">
    <source>
        <dbReference type="Pfam" id="PF00817"/>
    </source>
</evidence>
<keyword evidence="2" id="KW-0227">DNA damage</keyword>
<dbReference type="Gene3D" id="3.40.1170.60">
    <property type="match status" value="1"/>
</dbReference>
<accession>A0ABN1CND8</accession>
<comment type="caution">
    <text evidence="4">The sequence shown here is derived from an EMBL/GenBank/DDBJ whole genome shotgun (WGS) entry which is preliminary data.</text>
</comment>
<comment type="similarity">
    <text evidence="1">Belongs to the DNA polymerase type-Y family.</text>
</comment>
<feature type="domain" description="UmuC" evidence="3">
    <location>
        <begin position="28"/>
        <end position="147"/>
    </location>
</feature>
<dbReference type="InterPro" id="IPR043128">
    <property type="entry name" value="Rev_trsase/Diguanyl_cyclase"/>
</dbReference>
<dbReference type="CDD" id="cd03468">
    <property type="entry name" value="PolY_like"/>
    <property type="match status" value="1"/>
</dbReference>
<name>A0ABN1CND8_9BURK</name>
<evidence type="ECO:0000313" key="4">
    <source>
        <dbReference type="EMBL" id="GAA0522607.1"/>
    </source>
</evidence>
<dbReference type="InterPro" id="IPR043502">
    <property type="entry name" value="DNA/RNA_pol_sf"/>
</dbReference>
<evidence type="ECO:0000256" key="1">
    <source>
        <dbReference type="ARBA" id="ARBA00010945"/>
    </source>
</evidence>
<dbReference type="InterPro" id="IPR001126">
    <property type="entry name" value="UmuC"/>
</dbReference>
<protein>
    <submittedName>
        <fullName evidence="4">DNA polymerase Y family protein</fullName>
    </submittedName>
</protein>
<dbReference type="Pfam" id="PF00817">
    <property type="entry name" value="IMS"/>
    <property type="match status" value="1"/>
</dbReference>
<keyword evidence="5" id="KW-1185">Reference proteome</keyword>
<reference evidence="4 5" key="1">
    <citation type="journal article" date="2019" name="Int. J. Syst. Evol. Microbiol.">
        <title>The Global Catalogue of Microorganisms (GCM) 10K type strain sequencing project: providing services to taxonomists for standard genome sequencing and annotation.</title>
        <authorList>
            <consortium name="The Broad Institute Genomics Platform"/>
            <consortium name="The Broad Institute Genome Sequencing Center for Infectious Disease"/>
            <person name="Wu L."/>
            <person name="Ma J."/>
        </authorList>
    </citation>
    <scope>NUCLEOTIDE SEQUENCE [LARGE SCALE GENOMIC DNA]</scope>
    <source>
        <strain evidence="4 5">JCM 14330</strain>
    </source>
</reference>
<sequence length="489" mass="54228">MRLWISVYLTHPSLDALSPSWPDDAAGPLVVLEHEAVVAVTPAAAQLGVRPGMRKKGAGALAPHAAFIQRDIERERQLLDAAALAMLQYTPEVTLGPDTSLLLDVHASLRVFRGPLALCRRIRRTLEQLGCRARVGMAPTAHGAWLLAARATPGPRRVLRLDRLLRRMDPLPCLLLPPARPHQAWLDGIGCRTLAALMRLPRAGLQKRCGHALPHMLDQARGQAPELFDWIRAPLRFSARLEPIARLEHTAAVLIVARRLVQQLVGWLGATHTAASAIVLLLEHERGRHARPPTRLTVALAQPGWQADHLLRLLKEHLERLTLEAPAIAVALHADQLVSRAAPSESLFTDPGGTPADHDRLLELLTARLGADRVLAARPRADHRPEAANCWQPALSASRTGPQDMAFEAERPLWLLAQPIALVLRGNRPYYGTPLRLLRGPERLESGWWDGAPISRDYFVAESENGIRYWLYLDQALDEPRWYLHGLYA</sequence>
<evidence type="ECO:0000256" key="2">
    <source>
        <dbReference type="ARBA" id="ARBA00022763"/>
    </source>
</evidence>
<evidence type="ECO:0000313" key="5">
    <source>
        <dbReference type="Proteomes" id="UP001501706"/>
    </source>
</evidence>
<organism evidence="4 5">
    <name type="scientific">Pigmentiphaga daeguensis</name>
    <dbReference type="NCBI Taxonomy" id="414049"/>
    <lineage>
        <taxon>Bacteria</taxon>
        <taxon>Pseudomonadati</taxon>
        <taxon>Pseudomonadota</taxon>
        <taxon>Betaproteobacteria</taxon>
        <taxon>Burkholderiales</taxon>
        <taxon>Alcaligenaceae</taxon>
        <taxon>Pigmentiphaga</taxon>
    </lineage>
</organism>
<dbReference type="Proteomes" id="UP001501706">
    <property type="component" value="Unassembled WGS sequence"/>
</dbReference>
<gene>
    <name evidence="4" type="ORF">GCM10009097_45180</name>
</gene>
<dbReference type="Gene3D" id="3.30.70.270">
    <property type="match status" value="1"/>
</dbReference>
<dbReference type="SUPFAM" id="SSF56672">
    <property type="entry name" value="DNA/RNA polymerases"/>
    <property type="match status" value="1"/>
</dbReference>
<dbReference type="EMBL" id="BAAAEN010000021">
    <property type="protein sequence ID" value="GAA0522607.1"/>
    <property type="molecule type" value="Genomic_DNA"/>
</dbReference>
<dbReference type="InterPro" id="IPR050356">
    <property type="entry name" value="SulA_CellDiv_inhibitor"/>
</dbReference>
<dbReference type="PANTHER" id="PTHR35369">
    <property type="entry name" value="BLR3025 PROTEIN-RELATED"/>
    <property type="match status" value="1"/>
</dbReference>
<proteinExistence type="inferred from homology"/>